<comment type="caution">
    <text evidence="4">The sequence shown here is derived from an EMBL/GenBank/DDBJ whole genome shotgun (WGS) entry which is preliminary data.</text>
</comment>
<dbReference type="SMART" id="SM00257">
    <property type="entry name" value="LysM"/>
    <property type="match status" value="2"/>
</dbReference>
<proteinExistence type="predicted"/>
<dbReference type="Gene3D" id="2.70.70.10">
    <property type="entry name" value="Glucose Permease (Domain IIA)"/>
    <property type="match status" value="1"/>
</dbReference>
<keyword evidence="2" id="KW-0732">Signal</keyword>
<dbReference type="InterPro" id="IPR036779">
    <property type="entry name" value="LysM_dom_sf"/>
</dbReference>
<dbReference type="RefSeq" id="WP_345444458.1">
    <property type="nucleotide sequence ID" value="NZ_BAABQU010000017.1"/>
</dbReference>
<feature type="chain" id="PRO_5045039136" description="LysM domain-containing protein" evidence="2">
    <location>
        <begin position="28"/>
        <end position="449"/>
    </location>
</feature>
<dbReference type="CDD" id="cd00118">
    <property type="entry name" value="LysM"/>
    <property type="match status" value="1"/>
</dbReference>
<accession>A0ABP9UBP4</accession>
<dbReference type="InterPro" id="IPR050570">
    <property type="entry name" value="Cell_wall_metabolism_enzyme"/>
</dbReference>
<evidence type="ECO:0000259" key="3">
    <source>
        <dbReference type="PROSITE" id="PS51782"/>
    </source>
</evidence>
<dbReference type="PANTHER" id="PTHR21666">
    <property type="entry name" value="PEPTIDASE-RELATED"/>
    <property type="match status" value="1"/>
</dbReference>
<evidence type="ECO:0000313" key="5">
    <source>
        <dbReference type="Proteomes" id="UP001423409"/>
    </source>
</evidence>
<dbReference type="EMBL" id="BAABQU010000017">
    <property type="protein sequence ID" value="GAA5440173.1"/>
    <property type="molecule type" value="Genomic_DNA"/>
</dbReference>
<dbReference type="Pfam" id="PF01476">
    <property type="entry name" value="LysM"/>
    <property type="match status" value="1"/>
</dbReference>
<evidence type="ECO:0000256" key="1">
    <source>
        <dbReference type="SAM" id="Coils"/>
    </source>
</evidence>
<dbReference type="CDD" id="cd12797">
    <property type="entry name" value="M23_peptidase"/>
    <property type="match status" value="1"/>
</dbReference>
<keyword evidence="5" id="KW-1185">Reference proteome</keyword>
<dbReference type="InterPro" id="IPR011055">
    <property type="entry name" value="Dup_hybrid_motif"/>
</dbReference>
<feature type="domain" description="LysM" evidence="3">
    <location>
        <begin position="116"/>
        <end position="161"/>
    </location>
</feature>
<dbReference type="InterPro" id="IPR016047">
    <property type="entry name" value="M23ase_b-sheet_dom"/>
</dbReference>
<dbReference type="PANTHER" id="PTHR21666:SF270">
    <property type="entry name" value="MUREIN HYDROLASE ACTIVATOR ENVC"/>
    <property type="match status" value="1"/>
</dbReference>
<dbReference type="InterPro" id="IPR018392">
    <property type="entry name" value="LysM"/>
</dbReference>
<feature type="signal peptide" evidence="2">
    <location>
        <begin position="1"/>
        <end position="27"/>
    </location>
</feature>
<reference evidence="4 5" key="1">
    <citation type="submission" date="2024-02" db="EMBL/GenBank/DDBJ databases">
        <title>Deinococcus caeni NBRC 101312.</title>
        <authorList>
            <person name="Ichikawa N."/>
            <person name="Katano-Makiyama Y."/>
            <person name="Hidaka K."/>
        </authorList>
    </citation>
    <scope>NUCLEOTIDE SEQUENCE [LARGE SCALE GENOMIC DNA]</scope>
    <source>
        <strain evidence="4 5">NBRC 101312</strain>
    </source>
</reference>
<evidence type="ECO:0000313" key="4">
    <source>
        <dbReference type="EMBL" id="GAA5440173.1"/>
    </source>
</evidence>
<organism evidence="4 5">
    <name type="scientific">Deinococcus caeni</name>
    <dbReference type="NCBI Taxonomy" id="569127"/>
    <lineage>
        <taxon>Bacteria</taxon>
        <taxon>Thermotogati</taxon>
        <taxon>Deinococcota</taxon>
        <taxon>Deinococci</taxon>
        <taxon>Deinococcales</taxon>
        <taxon>Deinococcaceae</taxon>
        <taxon>Deinococcus</taxon>
    </lineage>
</organism>
<sequence>MPFLPSRGLTFRAAVTAALLLVPQAGAQQATPLEQLTAPLQPNLQVPADLVLDRMPVRNLEVVTDGRTAAGSLARRYGVAPGAVRLLDRRDGLRLFRVQLPQRETARQPQRPASVRTYVVRAGDTMGRVANRFDLSLVDLLSANLDRTSLDDLPVGSTLNVPTGQPGLLVRIKPGQSALSLIAGYGADPVATARANDVLPTELQVGDELLLPGIRAENFAQTLAERREAERQAQLARERQQKYERYLAWKKQKERERLEEKYAAQARYEKYLAWKNSPERRAQVEAYERQAQYEAAQAAARTRQATAAQASRAAVTAASSGSVRSGLAWPMRSYRLTSRYGERDIAFHRQFFHGGIDLAAPYGTPIYASAAGTVTQSGYGAFGLNVWTTGGDSTLIYGHMSRAAVSVGQRVEQGQLLGYVGCTGVCTGPHLHFEVRIGAETINPLGLLP</sequence>
<dbReference type="Proteomes" id="UP001423409">
    <property type="component" value="Unassembled WGS sequence"/>
</dbReference>
<dbReference type="SUPFAM" id="SSF54106">
    <property type="entry name" value="LysM domain"/>
    <property type="match status" value="1"/>
</dbReference>
<dbReference type="PROSITE" id="PS51782">
    <property type="entry name" value="LYSM"/>
    <property type="match status" value="1"/>
</dbReference>
<dbReference type="Pfam" id="PF01551">
    <property type="entry name" value="Peptidase_M23"/>
    <property type="match status" value="1"/>
</dbReference>
<dbReference type="SUPFAM" id="SSF51261">
    <property type="entry name" value="Duplicated hybrid motif"/>
    <property type="match status" value="1"/>
</dbReference>
<protein>
    <recommendedName>
        <fullName evidence="3">LysM domain-containing protein</fullName>
    </recommendedName>
</protein>
<feature type="coiled-coil region" evidence="1">
    <location>
        <begin position="219"/>
        <end position="246"/>
    </location>
</feature>
<gene>
    <name evidence="4" type="ORF">Dcae01_01683</name>
</gene>
<dbReference type="Gene3D" id="3.10.350.10">
    <property type="entry name" value="LysM domain"/>
    <property type="match status" value="1"/>
</dbReference>
<evidence type="ECO:0000256" key="2">
    <source>
        <dbReference type="SAM" id="SignalP"/>
    </source>
</evidence>
<keyword evidence="1" id="KW-0175">Coiled coil</keyword>
<name>A0ABP9UBP4_9DEIO</name>